<dbReference type="Gene3D" id="1.10.3720.10">
    <property type="entry name" value="MetI-like"/>
    <property type="match status" value="1"/>
</dbReference>
<name>A0ABQ1DYV9_9FIRM</name>
<keyword evidence="4 7" id="KW-0812">Transmembrane</keyword>
<dbReference type="Proteomes" id="UP000620147">
    <property type="component" value="Unassembled WGS sequence"/>
</dbReference>
<keyword evidence="10" id="KW-1185">Reference proteome</keyword>
<protein>
    <recommendedName>
        <fullName evidence="8">ABC transmembrane type-1 domain-containing protein</fullName>
    </recommendedName>
</protein>
<keyword evidence="3" id="KW-1003">Cell membrane</keyword>
<dbReference type="InterPro" id="IPR035906">
    <property type="entry name" value="MetI-like_sf"/>
</dbReference>
<dbReference type="SUPFAM" id="SSF161098">
    <property type="entry name" value="MetI-like"/>
    <property type="match status" value="1"/>
</dbReference>
<dbReference type="PANTHER" id="PTHR30183">
    <property type="entry name" value="MOLYBDENUM TRANSPORT SYSTEM PERMEASE PROTEIN MODB"/>
    <property type="match status" value="1"/>
</dbReference>
<evidence type="ECO:0000256" key="7">
    <source>
        <dbReference type="SAM" id="Phobius"/>
    </source>
</evidence>
<proteinExistence type="predicted"/>
<feature type="transmembrane region" description="Helical" evidence="7">
    <location>
        <begin position="7"/>
        <end position="28"/>
    </location>
</feature>
<reference evidence="9 10" key="1">
    <citation type="submission" date="2020-06" db="EMBL/GenBank/DDBJ databases">
        <title>Characterization of fructooligosaccharide metabolism and fructooligosaccharide-degrading enzymes in human commensal butyrate producers.</title>
        <authorList>
            <person name="Tanno H."/>
            <person name="Fujii T."/>
            <person name="Hirano K."/>
            <person name="Maeno S."/>
            <person name="Tonozuka T."/>
            <person name="Sakamoto M."/>
            <person name="Ohkuma M."/>
            <person name="Tochio T."/>
            <person name="Endo A."/>
        </authorList>
    </citation>
    <scope>NUCLEOTIDE SEQUENCE [LARGE SCALE GENOMIC DNA]</scope>
    <source>
        <strain evidence="9 10">JCM 31056</strain>
    </source>
</reference>
<evidence type="ECO:0000313" key="10">
    <source>
        <dbReference type="Proteomes" id="UP000620147"/>
    </source>
</evidence>
<evidence type="ECO:0000256" key="2">
    <source>
        <dbReference type="ARBA" id="ARBA00022448"/>
    </source>
</evidence>
<evidence type="ECO:0000256" key="3">
    <source>
        <dbReference type="ARBA" id="ARBA00022475"/>
    </source>
</evidence>
<keyword evidence="5 7" id="KW-1133">Transmembrane helix</keyword>
<keyword evidence="6 7" id="KW-0472">Membrane</keyword>
<dbReference type="RefSeq" id="WP_119214523.1">
    <property type="nucleotide sequence ID" value="NZ_BLYJ01000010.1"/>
</dbReference>
<sequence>MKRHNRELHVIFGVIALLFLIFLAVPVLKLFGKSFLDNGITTGFYTSVLHSKGFGRTLGNSFRVSAAAAVLATTIAFVIAYAIHYPRIARPLKQALQAIATLPMYLPTITYGFAIIYSFGKQGLLTRVFGRQLFNIYGFREMYDYIKQQWV</sequence>
<comment type="caution">
    <text evidence="9">The sequence shown here is derived from an EMBL/GenBank/DDBJ whole genome shotgun (WGS) entry which is preliminary data.</text>
</comment>
<dbReference type="PANTHER" id="PTHR30183:SF7">
    <property type="entry name" value="FERRIC TRANSPORT SYSTEM PERMEASE PROTEIN FBPB 1-RELATED"/>
    <property type="match status" value="1"/>
</dbReference>
<feature type="transmembrane region" description="Helical" evidence="7">
    <location>
        <begin position="95"/>
        <end position="119"/>
    </location>
</feature>
<accession>A0ABQ1DYV9</accession>
<evidence type="ECO:0000256" key="5">
    <source>
        <dbReference type="ARBA" id="ARBA00022989"/>
    </source>
</evidence>
<keyword evidence="2" id="KW-0813">Transport</keyword>
<evidence type="ECO:0000256" key="6">
    <source>
        <dbReference type="ARBA" id="ARBA00023136"/>
    </source>
</evidence>
<evidence type="ECO:0000256" key="1">
    <source>
        <dbReference type="ARBA" id="ARBA00004651"/>
    </source>
</evidence>
<feature type="transmembrane region" description="Helical" evidence="7">
    <location>
        <begin position="62"/>
        <end position="83"/>
    </location>
</feature>
<gene>
    <name evidence="9" type="ORF">BUFA31_10480</name>
</gene>
<dbReference type="InterPro" id="IPR000515">
    <property type="entry name" value="MetI-like"/>
</dbReference>
<dbReference type="EMBL" id="BLYJ01000010">
    <property type="protein sequence ID" value="GFO87884.1"/>
    <property type="molecule type" value="Genomic_DNA"/>
</dbReference>
<comment type="subcellular location">
    <subcellularLocation>
        <location evidence="1">Cell membrane</location>
        <topology evidence="1">Multi-pass membrane protein</topology>
    </subcellularLocation>
</comment>
<evidence type="ECO:0000256" key="4">
    <source>
        <dbReference type="ARBA" id="ARBA00022692"/>
    </source>
</evidence>
<feature type="domain" description="ABC transmembrane type-1" evidence="8">
    <location>
        <begin position="58"/>
        <end position="151"/>
    </location>
</feature>
<evidence type="ECO:0000259" key="8">
    <source>
        <dbReference type="PROSITE" id="PS50928"/>
    </source>
</evidence>
<dbReference type="PROSITE" id="PS50928">
    <property type="entry name" value="ABC_TM1"/>
    <property type="match status" value="1"/>
</dbReference>
<evidence type="ECO:0000313" key="9">
    <source>
        <dbReference type="EMBL" id="GFO87884.1"/>
    </source>
</evidence>
<organism evidence="9 10">
    <name type="scientific">Butyricicoccus faecihominis</name>
    <dbReference type="NCBI Taxonomy" id="1712515"/>
    <lineage>
        <taxon>Bacteria</taxon>
        <taxon>Bacillati</taxon>
        <taxon>Bacillota</taxon>
        <taxon>Clostridia</taxon>
        <taxon>Eubacteriales</taxon>
        <taxon>Butyricicoccaceae</taxon>
        <taxon>Butyricicoccus</taxon>
    </lineage>
</organism>